<feature type="compositionally biased region" description="Basic and acidic residues" evidence="1">
    <location>
        <begin position="7"/>
        <end position="20"/>
    </location>
</feature>
<gene>
    <name evidence="2" type="ORF">TPC1_12587</name>
</gene>
<sequence length="149" mass="17293">MSNRFAVFEDKDAKKVEGRDSKRHLPHEPVHGRQFDRNSVKGERKFPPKDGRGKGGWGDKKDTRPMREETEEQKQRREEREQAKLKEMEDHKQYLAGIQTLQDEAITVVAPEPVEIIKVDTLSQDLVKFAKTSKKEQKQKGRKAVVTLE</sequence>
<name>A0A146KEQ2_9EUKA</name>
<protein>
    <submittedName>
        <fullName evidence="2">Uncharacterized protein</fullName>
    </submittedName>
</protein>
<organism evidence="2">
    <name type="scientific">Trepomonas sp. PC1</name>
    <dbReference type="NCBI Taxonomy" id="1076344"/>
    <lineage>
        <taxon>Eukaryota</taxon>
        <taxon>Metamonada</taxon>
        <taxon>Diplomonadida</taxon>
        <taxon>Hexamitidae</taxon>
        <taxon>Hexamitinae</taxon>
        <taxon>Trepomonas</taxon>
    </lineage>
</organism>
<evidence type="ECO:0000313" key="2">
    <source>
        <dbReference type="EMBL" id="JAP94678.1"/>
    </source>
</evidence>
<proteinExistence type="predicted"/>
<evidence type="ECO:0000256" key="1">
    <source>
        <dbReference type="SAM" id="MobiDB-lite"/>
    </source>
</evidence>
<reference evidence="2" key="1">
    <citation type="submission" date="2015-07" db="EMBL/GenBank/DDBJ databases">
        <title>Adaptation to a free-living lifestyle via gene acquisitions in the diplomonad Trepomonas sp. PC1.</title>
        <authorList>
            <person name="Xu F."/>
            <person name="Jerlstrom-Hultqvist J."/>
            <person name="Kolisko M."/>
            <person name="Simpson A.G.B."/>
            <person name="Roger A.J."/>
            <person name="Svard S.G."/>
            <person name="Andersson J.O."/>
        </authorList>
    </citation>
    <scope>NUCLEOTIDE SEQUENCE</scope>
    <source>
        <strain evidence="2">PC1</strain>
    </source>
</reference>
<feature type="compositionally biased region" description="Basic and acidic residues" evidence="1">
    <location>
        <begin position="26"/>
        <end position="88"/>
    </location>
</feature>
<dbReference type="EMBL" id="GDID01001928">
    <property type="protein sequence ID" value="JAP94678.1"/>
    <property type="molecule type" value="Transcribed_RNA"/>
</dbReference>
<feature type="region of interest" description="Disordered" evidence="1">
    <location>
        <begin position="1"/>
        <end position="88"/>
    </location>
</feature>
<dbReference type="AlphaFoldDB" id="A0A146KEQ2"/>
<accession>A0A146KEQ2</accession>